<comment type="caution">
    <text evidence="1">The sequence shown here is derived from an EMBL/GenBank/DDBJ whole genome shotgun (WGS) entry which is preliminary data.</text>
</comment>
<evidence type="ECO:0000313" key="2">
    <source>
        <dbReference type="Proteomes" id="UP000646548"/>
    </source>
</evidence>
<accession>A0A834FRF2</accession>
<sequence>VLLLFGEEFTFPSAKCLLSKSSEFTVTGRHLRIKPQRFESEEMTQVGSRPAPLNS</sequence>
<feature type="non-terminal residue" evidence="1">
    <location>
        <position position="1"/>
    </location>
</feature>
<reference evidence="1" key="1">
    <citation type="journal article" name="BMC Genomics">
        <title>Long-read sequencing and de novo genome assembly of marine medaka (Oryzias melastigma).</title>
        <authorList>
            <person name="Liang P."/>
            <person name="Saqib H.S.A."/>
            <person name="Ni X."/>
            <person name="Shen Y."/>
        </authorList>
    </citation>
    <scope>NUCLEOTIDE SEQUENCE</scope>
    <source>
        <strain evidence="1">Bigg-433</strain>
    </source>
</reference>
<gene>
    <name evidence="1" type="ORF">FQA47_022373</name>
</gene>
<dbReference type="EMBL" id="WKFB01000022">
    <property type="protein sequence ID" value="KAF6738621.1"/>
    <property type="molecule type" value="Genomic_DNA"/>
</dbReference>
<proteinExistence type="predicted"/>
<name>A0A834FRF2_ORYME</name>
<protein>
    <submittedName>
        <fullName evidence="1">Uncharacterized protein</fullName>
    </submittedName>
</protein>
<organism evidence="1 2">
    <name type="scientific">Oryzias melastigma</name>
    <name type="common">Marine medaka</name>
    <dbReference type="NCBI Taxonomy" id="30732"/>
    <lineage>
        <taxon>Eukaryota</taxon>
        <taxon>Metazoa</taxon>
        <taxon>Chordata</taxon>
        <taxon>Craniata</taxon>
        <taxon>Vertebrata</taxon>
        <taxon>Euteleostomi</taxon>
        <taxon>Actinopterygii</taxon>
        <taxon>Neopterygii</taxon>
        <taxon>Teleostei</taxon>
        <taxon>Neoteleostei</taxon>
        <taxon>Acanthomorphata</taxon>
        <taxon>Ovalentaria</taxon>
        <taxon>Atherinomorphae</taxon>
        <taxon>Beloniformes</taxon>
        <taxon>Adrianichthyidae</taxon>
        <taxon>Oryziinae</taxon>
        <taxon>Oryzias</taxon>
    </lineage>
</organism>
<dbReference type="Proteomes" id="UP000646548">
    <property type="component" value="Unassembled WGS sequence"/>
</dbReference>
<dbReference type="AlphaFoldDB" id="A0A834FRF2"/>
<evidence type="ECO:0000313" key="1">
    <source>
        <dbReference type="EMBL" id="KAF6738621.1"/>
    </source>
</evidence>